<proteinExistence type="inferred from homology"/>
<dbReference type="EMBL" id="JASMQC010000037">
    <property type="protein sequence ID" value="KAK1930713.1"/>
    <property type="molecule type" value="Genomic_DNA"/>
</dbReference>
<dbReference type="Proteomes" id="UP001259832">
    <property type="component" value="Unassembled WGS sequence"/>
</dbReference>
<evidence type="ECO:0000259" key="4">
    <source>
        <dbReference type="Pfam" id="PF05118"/>
    </source>
</evidence>
<dbReference type="PANTHER" id="PTHR46332:SF5">
    <property type="entry name" value="ASPARTATE BETA-HYDROXYLASE DOMAIN CONTAINING 2"/>
    <property type="match status" value="1"/>
</dbReference>
<dbReference type="InterPro" id="IPR051821">
    <property type="entry name" value="Asp/Asn_beta-hydroxylase"/>
</dbReference>
<evidence type="ECO:0000256" key="2">
    <source>
        <dbReference type="ARBA" id="ARBA00022964"/>
    </source>
</evidence>
<keyword evidence="6" id="KW-1185">Reference proteome</keyword>
<sequence>MLQLEPCDCDLPLLKLKLFQPIIMEFSSCNILYSNNIQTTSSFCADHTSSKMTHRAALLRSALCLTTAKPRPSPTLFCFPGIESAPWHDTSKFEWVKLLDTTQNPKAMTMVVSASLCLFSPTALNLICLVSPCPGRTLTFNKHLEANRETITNEFLALKQQRDTLAANAKESDTEASDYKVYDKEHQLHQGQWDWLSYVTQGRRQADFAVQCPKTVEILENIPGFMAGLPFAYAFFSILKPESSIKAHSAPCNIRLRCHFPLFVPEGCGIRVGDETRQWEEGKALVLDDAFDHEVWHNGKKGDRVLLLFDFWHPDLVQGEREAITEMFKEAKEKGWLKDYE</sequence>
<protein>
    <submittedName>
        <fullName evidence="5">Aspartate beta-hydroxylase domain-containing protein 2</fullName>
    </submittedName>
</protein>
<evidence type="ECO:0000313" key="5">
    <source>
        <dbReference type="EMBL" id="KAK1930713.1"/>
    </source>
</evidence>
<feature type="domain" description="Aspartyl/asparaginy/proline hydroxylase" evidence="4">
    <location>
        <begin position="145"/>
        <end position="314"/>
    </location>
</feature>
<evidence type="ECO:0000256" key="3">
    <source>
        <dbReference type="ARBA" id="ARBA00023002"/>
    </source>
</evidence>
<evidence type="ECO:0000256" key="1">
    <source>
        <dbReference type="ARBA" id="ARBA00007730"/>
    </source>
</evidence>
<dbReference type="AlphaFoldDB" id="A0AAD9LBQ9"/>
<dbReference type="Pfam" id="PF05118">
    <property type="entry name" value="Asp_Arg_Hydrox"/>
    <property type="match status" value="1"/>
</dbReference>
<organism evidence="5 6">
    <name type="scientific">Phytophthora citrophthora</name>
    <dbReference type="NCBI Taxonomy" id="4793"/>
    <lineage>
        <taxon>Eukaryota</taxon>
        <taxon>Sar</taxon>
        <taxon>Stramenopiles</taxon>
        <taxon>Oomycota</taxon>
        <taxon>Peronosporomycetes</taxon>
        <taxon>Peronosporales</taxon>
        <taxon>Peronosporaceae</taxon>
        <taxon>Phytophthora</taxon>
    </lineage>
</organism>
<dbReference type="InterPro" id="IPR027443">
    <property type="entry name" value="IPNS-like_sf"/>
</dbReference>
<keyword evidence="3" id="KW-0560">Oxidoreductase</keyword>
<dbReference type="Gene3D" id="2.60.120.330">
    <property type="entry name" value="B-lactam Antibiotic, Isopenicillin N Synthase, Chain"/>
    <property type="match status" value="1"/>
</dbReference>
<dbReference type="InterPro" id="IPR007803">
    <property type="entry name" value="Asp/Arg/Pro-Hydrxlase"/>
</dbReference>
<evidence type="ECO:0000313" key="6">
    <source>
        <dbReference type="Proteomes" id="UP001259832"/>
    </source>
</evidence>
<dbReference type="GO" id="GO:0016020">
    <property type="term" value="C:membrane"/>
    <property type="evidence" value="ECO:0007669"/>
    <property type="project" value="TreeGrafter"/>
</dbReference>
<keyword evidence="2" id="KW-0223">Dioxygenase</keyword>
<dbReference type="PANTHER" id="PTHR46332">
    <property type="entry name" value="ASPARTATE BETA-HYDROXYLASE DOMAIN-CONTAINING PROTEIN 2"/>
    <property type="match status" value="1"/>
</dbReference>
<dbReference type="GO" id="GO:0051213">
    <property type="term" value="F:dioxygenase activity"/>
    <property type="evidence" value="ECO:0007669"/>
    <property type="project" value="UniProtKB-KW"/>
</dbReference>
<comment type="caution">
    <text evidence="5">The sequence shown here is derived from an EMBL/GenBank/DDBJ whole genome shotgun (WGS) entry which is preliminary data.</text>
</comment>
<dbReference type="SUPFAM" id="SSF51197">
    <property type="entry name" value="Clavaminate synthase-like"/>
    <property type="match status" value="1"/>
</dbReference>
<gene>
    <name evidence="5" type="ORF">P3T76_013670</name>
</gene>
<accession>A0AAD9LBQ9</accession>
<name>A0AAD9LBQ9_9STRA</name>
<comment type="similarity">
    <text evidence="1">Belongs to the aspartyl/asparaginyl beta-hydroxylase family.</text>
</comment>
<reference evidence="5" key="1">
    <citation type="submission" date="2023-08" db="EMBL/GenBank/DDBJ databases">
        <title>Reference Genome Resource for the Citrus Pathogen Phytophthora citrophthora.</title>
        <authorList>
            <person name="Moller H."/>
            <person name="Coetzee B."/>
            <person name="Rose L.J."/>
            <person name="Van Niekerk J.M."/>
        </authorList>
    </citation>
    <scope>NUCLEOTIDE SEQUENCE</scope>
    <source>
        <strain evidence="5">STE-U-9442</strain>
    </source>
</reference>